<accession>A0A9X3TXJ6</accession>
<dbReference type="InterPro" id="IPR014598">
    <property type="entry name" value="UCP035865"/>
</dbReference>
<reference evidence="1" key="1">
    <citation type="submission" date="2022-08" db="EMBL/GenBank/DDBJ databases">
        <authorList>
            <person name="Vandamme P."/>
            <person name="Hettiarachchi A."/>
            <person name="Peeters C."/>
            <person name="Cnockaert M."/>
            <person name="Carlier A."/>
        </authorList>
    </citation>
    <scope>NUCLEOTIDE SEQUENCE</scope>
    <source>
        <strain evidence="1">LMG 31809</strain>
    </source>
</reference>
<dbReference type="PIRSF" id="PIRSF035865">
    <property type="entry name" value="UCP035865"/>
    <property type="match status" value="1"/>
</dbReference>
<dbReference type="AlphaFoldDB" id="A0A9X3TXJ6"/>
<dbReference type="InterPro" id="IPR019285">
    <property type="entry name" value="DUF2336"/>
</dbReference>
<proteinExistence type="predicted"/>
<dbReference type="EMBL" id="JANWOI010000001">
    <property type="protein sequence ID" value="MDA5193192.1"/>
    <property type="molecule type" value="Genomic_DNA"/>
</dbReference>
<dbReference type="Pfam" id="PF10098">
    <property type="entry name" value="DUF2336"/>
    <property type="match status" value="1"/>
</dbReference>
<name>A0A9X3TXJ6_9PROT</name>
<sequence>MTIKLSQADVLSLLADASAENRAATARKIGKQFHEAGVGATERKLMEDIFRVMVKDAEVQVRQALSNSLKDSPDLPREIALTLASDVADVALPVIEFSDVLSEADLLDIIAAKGAEHQKAVARRDHLSEKLSDALVDTRNAEVVAALVSNDGAVLSEDTMARVLDNFGDNPRISEPMAKRKTLPLTVAERLVSLVSDKIRDHLVTHHAMSADVATDLFLSAREKATLGLLQPGTNLRDMMELVDQLHRNKRLTSTLVFRALCMGDVAFFEAALARLAGIPVANAFKLIHDPGGRGREALFEKCGLPKRMLKVCEAALATAADMQISGSDDRERFRQVMIERVLTQFEDNFDPDNLDYFIARLGRGKAA</sequence>
<reference evidence="1" key="2">
    <citation type="journal article" date="2023" name="Syst. Appl. Microbiol.">
        <title>Govania unica gen. nov., sp. nov., a rare biosphere bacterium that represents a novel family in the class Alphaproteobacteria.</title>
        <authorList>
            <person name="Vandamme P."/>
            <person name="Peeters C."/>
            <person name="Hettiarachchi A."/>
            <person name="Cnockaert M."/>
            <person name="Carlier A."/>
        </authorList>
    </citation>
    <scope>NUCLEOTIDE SEQUENCE</scope>
    <source>
        <strain evidence="1">LMG 31809</strain>
    </source>
</reference>
<protein>
    <submittedName>
        <fullName evidence="1">DUF2336 domain-containing protein</fullName>
    </submittedName>
</protein>
<evidence type="ECO:0000313" key="2">
    <source>
        <dbReference type="Proteomes" id="UP001141619"/>
    </source>
</evidence>
<dbReference type="RefSeq" id="WP_274942886.1">
    <property type="nucleotide sequence ID" value="NZ_JANWOI010000001.1"/>
</dbReference>
<organism evidence="1 2">
    <name type="scientific">Govanella unica</name>
    <dbReference type="NCBI Taxonomy" id="2975056"/>
    <lineage>
        <taxon>Bacteria</taxon>
        <taxon>Pseudomonadati</taxon>
        <taxon>Pseudomonadota</taxon>
        <taxon>Alphaproteobacteria</taxon>
        <taxon>Emcibacterales</taxon>
        <taxon>Govanellaceae</taxon>
        <taxon>Govanella</taxon>
    </lineage>
</organism>
<keyword evidence="2" id="KW-1185">Reference proteome</keyword>
<comment type="caution">
    <text evidence="1">The sequence shown here is derived from an EMBL/GenBank/DDBJ whole genome shotgun (WGS) entry which is preliminary data.</text>
</comment>
<evidence type="ECO:0000313" key="1">
    <source>
        <dbReference type="EMBL" id="MDA5193192.1"/>
    </source>
</evidence>
<dbReference type="Proteomes" id="UP001141619">
    <property type="component" value="Unassembled WGS sequence"/>
</dbReference>
<gene>
    <name evidence="1" type="ORF">NYP16_04375</name>
</gene>